<comment type="caution">
    <text evidence="1">The sequence shown here is derived from an EMBL/GenBank/DDBJ whole genome shotgun (WGS) entry which is preliminary data.</text>
</comment>
<name>A0A2T0S7J9_9BACT</name>
<reference evidence="1 2" key="1">
    <citation type="submission" date="2018-03" db="EMBL/GenBank/DDBJ databases">
        <title>Genomic Encyclopedia of Archaeal and Bacterial Type Strains, Phase II (KMG-II): from individual species to whole genera.</title>
        <authorList>
            <person name="Goeker M."/>
        </authorList>
    </citation>
    <scope>NUCLEOTIDE SEQUENCE [LARGE SCALE GENOMIC DNA]</scope>
    <source>
        <strain evidence="1 2">DSM 28354</strain>
    </source>
</reference>
<dbReference type="Gene3D" id="2.40.50.120">
    <property type="match status" value="1"/>
</dbReference>
<evidence type="ECO:0000313" key="2">
    <source>
        <dbReference type="Proteomes" id="UP000238375"/>
    </source>
</evidence>
<dbReference type="InterPro" id="IPR008993">
    <property type="entry name" value="TIMP-like_OB-fold"/>
</dbReference>
<accession>A0A2T0S7J9</accession>
<sequence length="156" mass="17458">MKQPHIYVTLGIVFLLSAVTSTYACTCVRPKNWTLKYELSKATIAVKGRIISGTDYNDPDFQWSLKLFKLVVDRRYKAPAGTPDTLSILTGRDSGLCGYAFKLGHDYIVYATDWNPTGAMPDKSKSGPNAIFQTDICTATKESNRKELAQLRRLTR</sequence>
<dbReference type="AlphaFoldDB" id="A0A2T0S7J9"/>
<dbReference type="OrthoDB" id="854100at2"/>
<proteinExistence type="predicted"/>
<gene>
    <name evidence="1" type="ORF">CLV58_12665</name>
</gene>
<dbReference type="PROSITE" id="PS51257">
    <property type="entry name" value="PROKAR_LIPOPROTEIN"/>
    <property type="match status" value="1"/>
</dbReference>
<dbReference type="RefSeq" id="WP_106140167.1">
    <property type="nucleotide sequence ID" value="NZ_PVTE01000026.1"/>
</dbReference>
<dbReference type="Proteomes" id="UP000238375">
    <property type="component" value="Unassembled WGS sequence"/>
</dbReference>
<evidence type="ECO:0008006" key="3">
    <source>
        <dbReference type="Google" id="ProtNLM"/>
    </source>
</evidence>
<dbReference type="EMBL" id="PVTE01000026">
    <property type="protein sequence ID" value="PRY29283.1"/>
    <property type="molecule type" value="Genomic_DNA"/>
</dbReference>
<keyword evidence="2" id="KW-1185">Reference proteome</keyword>
<evidence type="ECO:0000313" key="1">
    <source>
        <dbReference type="EMBL" id="PRY29283.1"/>
    </source>
</evidence>
<organism evidence="1 2">
    <name type="scientific">Spirosoma oryzae</name>
    <dbReference type="NCBI Taxonomy" id="1469603"/>
    <lineage>
        <taxon>Bacteria</taxon>
        <taxon>Pseudomonadati</taxon>
        <taxon>Bacteroidota</taxon>
        <taxon>Cytophagia</taxon>
        <taxon>Cytophagales</taxon>
        <taxon>Cytophagaceae</taxon>
        <taxon>Spirosoma</taxon>
    </lineage>
</organism>
<protein>
    <recommendedName>
        <fullName evidence="3">Tissue inhibitor of metalloproteinase</fullName>
    </recommendedName>
</protein>
<dbReference type="SUPFAM" id="SSF50242">
    <property type="entry name" value="TIMP-like"/>
    <property type="match status" value="1"/>
</dbReference>